<evidence type="ECO:0000313" key="3">
    <source>
        <dbReference type="Proteomes" id="UP001596037"/>
    </source>
</evidence>
<dbReference type="PANTHER" id="PTHR33164">
    <property type="entry name" value="TRANSCRIPTIONAL REGULATOR, MARR FAMILY"/>
    <property type="match status" value="1"/>
</dbReference>
<dbReference type="InterPro" id="IPR036390">
    <property type="entry name" value="WH_DNA-bd_sf"/>
</dbReference>
<feature type="domain" description="HTH marR-type" evidence="1">
    <location>
        <begin position="25"/>
        <end position="157"/>
    </location>
</feature>
<dbReference type="InterPro" id="IPR000835">
    <property type="entry name" value="HTH_MarR-typ"/>
</dbReference>
<keyword evidence="3" id="KW-1185">Reference proteome</keyword>
<dbReference type="RefSeq" id="WP_376851067.1">
    <property type="nucleotide sequence ID" value="NZ_JBHSMF010000009.1"/>
</dbReference>
<dbReference type="EMBL" id="JBHSMF010000009">
    <property type="protein sequence ID" value="MFC5498993.1"/>
    <property type="molecule type" value="Genomic_DNA"/>
</dbReference>
<dbReference type="Gene3D" id="1.10.10.10">
    <property type="entry name" value="Winged helix-like DNA-binding domain superfamily/Winged helix DNA-binding domain"/>
    <property type="match status" value="1"/>
</dbReference>
<name>A0ABW0NGD9_9BURK</name>
<dbReference type="PANTHER" id="PTHR33164:SF43">
    <property type="entry name" value="HTH-TYPE TRANSCRIPTIONAL REPRESSOR YETL"/>
    <property type="match status" value="1"/>
</dbReference>
<dbReference type="SMART" id="SM00347">
    <property type="entry name" value="HTH_MARR"/>
    <property type="match status" value="1"/>
</dbReference>
<gene>
    <name evidence="2" type="ORF">ACFPOE_15700</name>
</gene>
<dbReference type="Proteomes" id="UP001596037">
    <property type="component" value="Unassembled WGS sequence"/>
</dbReference>
<sequence>MSAVSKTAVASKRKVDADAAPPELPVRVLRRFRVVFNAVKTHFRQIETGAGVGGAQLWALGVVSANPGIGMNGLAGAMDVHQSTASNLVKSLVERGLIAVVKDGADRRTVALRILPAGRRVLRSAPGPFAGVLPDALASLDPRTLARLDKDLATLIAALQADEGAEGIPLGQL</sequence>
<dbReference type="PROSITE" id="PS50995">
    <property type="entry name" value="HTH_MARR_2"/>
    <property type="match status" value="1"/>
</dbReference>
<proteinExistence type="predicted"/>
<evidence type="ECO:0000259" key="1">
    <source>
        <dbReference type="PROSITE" id="PS50995"/>
    </source>
</evidence>
<comment type="caution">
    <text evidence="2">The sequence shown here is derived from an EMBL/GenBank/DDBJ whole genome shotgun (WGS) entry which is preliminary data.</text>
</comment>
<protein>
    <submittedName>
        <fullName evidence="2">MarR family winged helix-turn-helix transcriptional regulator</fullName>
    </submittedName>
</protein>
<dbReference type="InterPro" id="IPR036388">
    <property type="entry name" value="WH-like_DNA-bd_sf"/>
</dbReference>
<dbReference type="SUPFAM" id="SSF46785">
    <property type="entry name" value="Winged helix' DNA-binding domain"/>
    <property type="match status" value="1"/>
</dbReference>
<accession>A0ABW0NGD9</accession>
<reference evidence="3" key="1">
    <citation type="journal article" date="2019" name="Int. J. Syst. Evol. Microbiol.">
        <title>The Global Catalogue of Microorganisms (GCM) 10K type strain sequencing project: providing services to taxonomists for standard genome sequencing and annotation.</title>
        <authorList>
            <consortium name="The Broad Institute Genomics Platform"/>
            <consortium name="The Broad Institute Genome Sequencing Center for Infectious Disease"/>
            <person name="Wu L."/>
            <person name="Ma J."/>
        </authorList>
    </citation>
    <scope>NUCLEOTIDE SEQUENCE [LARGE SCALE GENOMIC DNA]</scope>
    <source>
        <strain evidence="3">CCUG 57401</strain>
    </source>
</reference>
<dbReference type="Pfam" id="PF12802">
    <property type="entry name" value="MarR_2"/>
    <property type="match status" value="1"/>
</dbReference>
<organism evidence="2 3">
    <name type="scientific">Caenimonas terrae</name>
    <dbReference type="NCBI Taxonomy" id="696074"/>
    <lineage>
        <taxon>Bacteria</taxon>
        <taxon>Pseudomonadati</taxon>
        <taxon>Pseudomonadota</taxon>
        <taxon>Betaproteobacteria</taxon>
        <taxon>Burkholderiales</taxon>
        <taxon>Comamonadaceae</taxon>
        <taxon>Caenimonas</taxon>
    </lineage>
</organism>
<evidence type="ECO:0000313" key="2">
    <source>
        <dbReference type="EMBL" id="MFC5498993.1"/>
    </source>
</evidence>
<dbReference type="InterPro" id="IPR039422">
    <property type="entry name" value="MarR/SlyA-like"/>
</dbReference>